<gene>
    <name evidence="3" type="ORF">JW984_11625</name>
</gene>
<dbReference type="GO" id="GO:0032422">
    <property type="term" value="F:purine-rich negative regulatory element binding"/>
    <property type="evidence" value="ECO:0007669"/>
    <property type="project" value="InterPro"/>
</dbReference>
<evidence type="ECO:0000256" key="1">
    <source>
        <dbReference type="ARBA" id="ARBA00009251"/>
    </source>
</evidence>
<evidence type="ECO:0000313" key="3">
    <source>
        <dbReference type="EMBL" id="MBN1573836.1"/>
    </source>
</evidence>
<comment type="similarity">
    <text evidence="1">Belongs to the PUR DNA-binding protein family.</text>
</comment>
<comment type="caution">
    <text evidence="3">The sequence shown here is derived from an EMBL/GenBank/DDBJ whole genome shotgun (WGS) entry which is preliminary data.</text>
</comment>
<dbReference type="GO" id="GO:0000977">
    <property type="term" value="F:RNA polymerase II transcription regulatory region sequence-specific DNA binding"/>
    <property type="evidence" value="ECO:0007669"/>
    <property type="project" value="InterPro"/>
</dbReference>
<name>A0A9D8KHE6_9DELT</name>
<organism evidence="3 4">
    <name type="scientific">Candidatus Zymogenus saltonus</name>
    <dbReference type="NCBI Taxonomy" id="2844893"/>
    <lineage>
        <taxon>Bacteria</taxon>
        <taxon>Deltaproteobacteria</taxon>
        <taxon>Candidatus Zymogenia</taxon>
        <taxon>Candidatus Zymogeniales</taxon>
        <taxon>Candidatus Zymogenaceae</taxon>
        <taxon>Candidatus Zymogenus</taxon>
    </lineage>
</organism>
<dbReference type="EMBL" id="JAFGIX010000057">
    <property type="protein sequence ID" value="MBN1573836.1"/>
    <property type="molecule type" value="Genomic_DNA"/>
</dbReference>
<protein>
    <submittedName>
        <fullName evidence="3">DUF3276 family protein</fullName>
    </submittedName>
</protein>
<dbReference type="AlphaFoldDB" id="A0A9D8KHE6"/>
<reference evidence="3" key="2">
    <citation type="submission" date="2021-01" db="EMBL/GenBank/DDBJ databases">
        <authorList>
            <person name="Hahn C.R."/>
            <person name="Youssef N.H."/>
            <person name="Elshahed M."/>
        </authorList>
    </citation>
    <scope>NUCLEOTIDE SEQUENCE</scope>
    <source>
        <strain evidence="3">Zod_Metabat.24</strain>
    </source>
</reference>
<dbReference type="Proteomes" id="UP000809273">
    <property type="component" value="Unassembled WGS sequence"/>
</dbReference>
<evidence type="ECO:0000313" key="4">
    <source>
        <dbReference type="Proteomes" id="UP000809273"/>
    </source>
</evidence>
<dbReference type="Gene3D" id="3.10.450.700">
    <property type="match status" value="1"/>
</dbReference>
<proteinExistence type="inferred from homology"/>
<sequence length="93" mass="11201">MEERRKEEIFTKKVKAGRRTYYFDVKENVNNDRYLIISETKSVDFGKQDRFRIMVFPEDIDNFKEAFMDVVDFIKSGEDSREGESDDDFSDEY</sequence>
<evidence type="ECO:0000256" key="2">
    <source>
        <dbReference type="ARBA" id="ARBA00023125"/>
    </source>
</evidence>
<accession>A0A9D8KHE6</accession>
<reference evidence="3" key="1">
    <citation type="journal article" date="2021" name="Environ. Microbiol.">
        <title>Genomic characterization of three novel Desulfobacterota classes expand the metabolic and phylogenetic diversity of the phylum.</title>
        <authorList>
            <person name="Murphy C.L."/>
            <person name="Biggerstaff J."/>
            <person name="Eichhorn A."/>
            <person name="Ewing E."/>
            <person name="Shahan R."/>
            <person name="Soriano D."/>
            <person name="Stewart S."/>
            <person name="VanMol K."/>
            <person name="Walker R."/>
            <person name="Walters P."/>
            <person name="Elshahed M.S."/>
            <person name="Youssef N.H."/>
        </authorList>
    </citation>
    <scope>NUCLEOTIDE SEQUENCE</scope>
    <source>
        <strain evidence="3">Zod_Metabat.24</strain>
    </source>
</reference>
<dbReference type="SMART" id="SM00712">
    <property type="entry name" value="PUR"/>
    <property type="match status" value="1"/>
</dbReference>
<dbReference type="InterPro" id="IPR006628">
    <property type="entry name" value="PUR-bd_fam"/>
</dbReference>
<dbReference type="Pfam" id="PF11680">
    <property type="entry name" value="DUF3276"/>
    <property type="match status" value="1"/>
</dbReference>
<keyword evidence="2" id="KW-0238">DNA-binding</keyword>